<sequence>MKSIWTNSCILKRWENLNREIETEIAVIGGGITGILTAYLLQREGRRAVVLERYFIGSGQTQNTTAKITSQHGLCYAGLIKKYGIEKARQYGFANEEARKEYERLIEKEQIACDFETTSSYVYGRSARGLGEEARAAGSLGLPAGLRREGLTLPFPVWGAVEFHNQAQFHPLKFLSSLAEQVQVYENTPVERVRENVLFTPEGRVKAEKIVFACHFPFVNFPGLYFAKMHQERSYVVALENAMEVNGMYIGAEKRDFSLRSYGPYLLLGGEGHRCGDKTGQAARYEKLREKAARWFPESREACCWSAQDCVTADSVPFIGRFSGSRQNWYVATGFQKWGMTTAMTAAMLIRDDICGFTNPNREVFRPGRFPVKDLDFFLSDGVRSVKELAKPFFYDPQKTARDILPGHGGIVTYEGRKIGIYKDEQQNIHGVEIRCPHLGCQLSWNPDEKSWDCPCHGSRFDYEGKLLNGPAQSGL</sequence>
<dbReference type="EMBL" id="JAAITA010000015">
    <property type="protein sequence ID" value="NSJ86689.1"/>
    <property type="molecule type" value="Genomic_DNA"/>
</dbReference>
<evidence type="ECO:0000256" key="4">
    <source>
        <dbReference type="ARBA" id="ARBA00023014"/>
    </source>
</evidence>
<keyword evidence="4" id="KW-0411">Iron-sulfur</keyword>
<dbReference type="InterPro" id="IPR006076">
    <property type="entry name" value="FAD-dep_OxRdtase"/>
</dbReference>
<dbReference type="RefSeq" id="WP_173749695.1">
    <property type="nucleotide sequence ID" value="NZ_JAAITA010000015.1"/>
</dbReference>
<dbReference type="SUPFAM" id="SSF50022">
    <property type="entry name" value="ISP domain"/>
    <property type="match status" value="1"/>
</dbReference>
<evidence type="ECO:0000256" key="5">
    <source>
        <dbReference type="ARBA" id="ARBA00023157"/>
    </source>
</evidence>
<keyword evidence="1" id="KW-0001">2Fe-2S</keyword>
<keyword evidence="8" id="KW-1185">Reference proteome</keyword>
<accession>A0ABX2I951</accession>
<dbReference type="PROSITE" id="PS51296">
    <property type="entry name" value="RIESKE"/>
    <property type="match status" value="1"/>
</dbReference>
<evidence type="ECO:0000313" key="8">
    <source>
        <dbReference type="Proteomes" id="UP000822142"/>
    </source>
</evidence>
<dbReference type="InterPro" id="IPR036188">
    <property type="entry name" value="FAD/NAD-bd_sf"/>
</dbReference>
<dbReference type="Gene3D" id="3.50.50.60">
    <property type="entry name" value="FAD/NAD(P)-binding domain"/>
    <property type="match status" value="1"/>
</dbReference>
<feature type="domain" description="Rieske" evidence="6">
    <location>
        <begin position="396"/>
        <end position="476"/>
    </location>
</feature>
<dbReference type="PANTHER" id="PTHR13847:SF274">
    <property type="entry name" value="RIESKE 2FE-2S IRON-SULFUR PROTEIN YHFW-RELATED"/>
    <property type="match status" value="1"/>
</dbReference>
<dbReference type="Proteomes" id="UP000822142">
    <property type="component" value="Unassembled WGS sequence"/>
</dbReference>
<evidence type="ECO:0000313" key="7">
    <source>
        <dbReference type="EMBL" id="NSJ86689.1"/>
    </source>
</evidence>
<proteinExistence type="predicted"/>
<dbReference type="PRINTS" id="PR00162">
    <property type="entry name" value="RIESKE"/>
</dbReference>
<organism evidence="7 8">
    <name type="scientific">Blautia hansenii</name>
    <name type="common">Ruminococcus hansenii</name>
    <dbReference type="NCBI Taxonomy" id="1322"/>
    <lineage>
        <taxon>Bacteria</taxon>
        <taxon>Bacillati</taxon>
        <taxon>Bacillota</taxon>
        <taxon>Clostridia</taxon>
        <taxon>Lachnospirales</taxon>
        <taxon>Lachnospiraceae</taxon>
        <taxon>Blautia</taxon>
    </lineage>
</organism>
<dbReference type="InterPro" id="IPR005805">
    <property type="entry name" value="Rieske_Fe-S_prot_C"/>
</dbReference>
<dbReference type="InterPro" id="IPR036922">
    <property type="entry name" value="Rieske_2Fe-2S_sf"/>
</dbReference>
<evidence type="ECO:0000256" key="2">
    <source>
        <dbReference type="ARBA" id="ARBA00022723"/>
    </source>
</evidence>
<evidence type="ECO:0000256" key="3">
    <source>
        <dbReference type="ARBA" id="ARBA00023004"/>
    </source>
</evidence>
<dbReference type="Pfam" id="PF01266">
    <property type="entry name" value="DAO"/>
    <property type="match status" value="1"/>
</dbReference>
<name>A0ABX2I951_BLAHA</name>
<evidence type="ECO:0000259" key="6">
    <source>
        <dbReference type="PROSITE" id="PS51296"/>
    </source>
</evidence>
<protein>
    <submittedName>
        <fullName evidence="7">FAD-dependent oxidoreductase</fullName>
    </submittedName>
</protein>
<keyword evidence="5" id="KW-1015">Disulfide bond</keyword>
<dbReference type="Gene3D" id="3.30.9.10">
    <property type="entry name" value="D-Amino Acid Oxidase, subunit A, domain 2"/>
    <property type="match status" value="1"/>
</dbReference>
<dbReference type="InterPro" id="IPR017941">
    <property type="entry name" value="Rieske_2Fe-2S"/>
</dbReference>
<reference evidence="7 8" key="1">
    <citation type="journal article" date="2020" name="Cell Host Microbe">
        <title>Functional and Genomic Variation between Human-Derived Isolates of Lachnospiraceae Reveals Inter- and Intra-Species Diversity.</title>
        <authorList>
            <person name="Sorbara M.T."/>
            <person name="Littmann E.R."/>
            <person name="Fontana E."/>
            <person name="Moody T.U."/>
            <person name="Kohout C.E."/>
            <person name="Gjonbalaj M."/>
            <person name="Eaton V."/>
            <person name="Seok R."/>
            <person name="Leiner I.M."/>
            <person name="Pamer E.G."/>
        </authorList>
    </citation>
    <scope>NUCLEOTIDE SEQUENCE [LARGE SCALE GENOMIC DNA]</scope>
    <source>
        <strain evidence="7 8">MSK.15.26</strain>
    </source>
</reference>
<gene>
    <name evidence="7" type="ORF">G5A70_11010</name>
</gene>
<keyword evidence="2" id="KW-0479">Metal-binding</keyword>
<keyword evidence="3" id="KW-0408">Iron</keyword>
<dbReference type="Pfam" id="PF00355">
    <property type="entry name" value="Rieske"/>
    <property type="match status" value="1"/>
</dbReference>
<dbReference type="SUPFAM" id="SSF51971">
    <property type="entry name" value="Nucleotide-binding domain"/>
    <property type="match status" value="1"/>
</dbReference>
<comment type="caution">
    <text evidence="7">The sequence shown here is derived from an EMBL/GenBank/DDBJ whole genome shotgun (WGS) entry which is preliminary data.</text>
</comment>
<dbReference type="Gene3D" id="2.102.10.10">
    <property type="entry name" value="Rieske [2Fe-2S] iron-sulphur domain"/>
    <property type="match status" value="1"/>
</dbReference>
<evidence type="ECO:0000256" key="1">
    <source>
        <dbReference type="ARBA" id="ARBA00022714"/>
    </source>
</evidence>
<dbReference type="PANTHER" id="PTHR13847">
    <property type="entry name" value="SARCOSINE DEHYDROGENASE-RELATED"/>
    <property type="match status" value="1"/>
</dbReference>